<dbReference type="FunFam" id="3.90.550.50:FF:000009">
    <property type="entry name" value="Hexosyltransferase"/>
    <property type="match status" value="1"/>
</dbReference>
<dbReference type="GO" id="GO:0008499">
    <property type="term" value="F:N-acetyl-beta-D-glucosaminide beta-(1,3)-galactosyltransferase activity"/>
    <property type="evidence" value="ECO:0007669"/>
    <property type="project" value="UniProtKB-ARBA"/>
</dbReference>
<evidence type="ECO:0000256" key="2">
    <source>
        <dbReference type="ARBA" id="ARBA00008661"/>
    </source>
</evidence>
<keyword evidence="5" id="KW-0812">Transmembrane</keyword>
<proteinExistence type="inferred from homology"/>
<dbReference type="Proteomes" id="UP000812440">
    <property type="component" value="Chromosome 1"/>
</dbReference>
<dbReference type="PANTHER" id="PTHR11214">
    <property type="entry name" value="BETA-1,3-N-ACETYLGLUCOSAMINYLTRANSFERASE"/>
    <property type="match status" value="1"/>
</dbReference>
<dbReference type="EC" id="2.4.1.-" evidence="12"/>
<dbReference type="Pfam" id="PF01762">
    <property type="entry name" value="Galactosyl_T"/>
    <property type="match status" value="1"/>
</dbReference>
<keyword evidence="9" id="KW-0472">Membrane</keyword>
<evidence type="ECO:0000256" key="4">
    <source>
        <dbReference type="ARBA" id="ARBA00022679"/>
    </source>
</evidence>
<dbReference type="InterPro" id="IPR002659">
    <property type="entry name" value="Glyco_trans_31"/>
</dbReference>
<comment type="similarity">
    <text evidence="2 12">Belongs to the glycosyltransferase 31 family.</text>
</comment>
<dbReference type="PANTHER" id="PTHR11214:SF23">
    <property type="entry name" value="N-ACETYLLACTOSAMINIDE BETA-1,3-N-ACETYLGLUCOSAMINYLTRANSFERASE 3"/>
    <property type="match status" value="1"/>
</dbReference>
<evidence type="ECO:0000256" key="12">
    <source>
        <dbReference type="RuleBase" id="RU363063"/>
    </source>
</evidence>
<keyword evidence="10" id="KW-0325">Glycoprotein</keyword>
<comment type="caution">
    <text evidence="13">The sequence shown here is derived from an EMBL/GenBank/DDBJ whole genome shotgun (WGS) entry which is preliminary data.</text>
</comment>
<dbReference type="GO" id="GO:0016266">
    <property type="term" value="P:protein O-linked glycosylation via N-acetyl-galactosamine"/>
    <property type="evidence" value="ECO:0007669"/>
    <property type="project" value="UniProtKB-ARBA"/>
</dbReference>
<organism evidence="13 14">
    <name type="scientific">Hymenochirus boettgeri</name>
    <name type="common">Congo dwarf clawed frog</name>
    <dbReference type="NCBI Taxonomy" id="247094"/>
    <lineage>
        <taxon>Eukaryota</taxon>
        <taxon>Metazoa</taxon>
        <taxon>Chordata</taxon>
        <taxon>Craniata</taxon>
        <taxon>Vertebrata</taxon>
        <taxon>Euteleostomi</taxon>
        <taxon>Amphibia</taxon>
        <taxon>Batrachia</taxon>
        <taxon>Anura</taxon>
        <taxon>Pipoidea</taxon>
        <taxon>Pipidae</taxon>
        <taxon>Pipinae</taxon>
        <taxon>Hymenochirus</taxon>
    </lineage>
</organism>
<comment type="pathway">
    <text evidence="11">Protein modification.</text>
</comment>
<evidence type="ECO:0000256" key="8">
    <source>
        <dbReference type="ARBA" id="ARBA00023034"/>
    </source>
</evidence>
<evidence type="ECO:0000313" key="14">
    <source>
        <dbReference type="Proteomes" id="UP000812440"/>
    </source>
</evidence>
<dbReference type="GO" id="GO:0030311">
    <property type="term" value="P:poly-N-acetyllactosamine biosynthetic process"/>
    <property type="evidence" value="ECO:0007669"/>
    <property type="project" value="TreeGrafter"/>
</dbReference>
<sequence length="301" mass="34349">MKDFLTYHHCKSFPQLLDSPMKCGEPSKSEKVFLLLAIKSSPANYEHREAVRKTWGAEKTFNGVNIKRIFLSGIPKPEREGKRIMQLLNIESQMYNDVLQWEFYDTFYNLTLKQVLFLTWLEANCPGAQFIFSGDDDVFVNIKNVVIYLKGQGKAGSKQHHFVGALNIGMPPVREPYSKYYVPQQLFNETSFVPYCGGGGIIMSGFTACSIFKASQNIPLFPIDDAYLGMCLKKAGLKPENHEGIRTFGIQLPAVDSFDPCYHREMLVVHRFVPYEMLVMWKFLQLTELNCTKKSSGKPPK</sequence>
<keyword evidence="8 12" id="KW-0333">Golgi apparatus</keyword>
<keyword evidence="6" id="KW-0735">Signal-anchor</keyword>
<reference evidence="13" key="1">
    <citation type="thesis" date="2020" institute="ProQuest LLC" country="789 East Eisenhower Parkway, Ann Arbor, MI, USA">
        <title>Comparative Genomics and Chromosome Evolution.</title>
        <authorList>
            <person name="Mudd A.B."/>
        </authorList>
    </citation>
    <scope>NUCLEOTIDE SEQUENCE</scope>
    <source>
        <strain evidence="13">Female2</strain>
        <tissue evidence="13">Blood</tissue>
    </source>
</reference>
<name>A0A8T2KC15_9PIPI</name>
<dbReference type="Gene3D" id="3.90.550.50">
    <property type="match status" value="1"/>
</dbReference>
<accession>A0A8T2KC15</accession>
<evidence type="ECO:0000256" key="9">
    <source>
        <dbReference type="ARBA" id="ARBA00023136"/>
    </source>
</evidence>
<gene>
    <name evidence="13" type="ORF">GDO86_001042</name>
</gene>
<dbReference type="GO" id="GO:0000139">
    <property type="term" value="C:Golgi membrane"/>
    <property type="evidence" value="ECO:0007669"/>
    <property type="project" value="UniProtKB-SubCell"/>
</dbReference>
<keyword evidence="14" id="KW-1185">Reference proteome</keyword>
<keyword evidence="3 12" id="KW-0328">Glycosyltransferase</keyword>
<keyword evidence="4" id="KW-0808">Transferase</keyword>
<evidence type="ECO:0000256" key="3">
    <source>
        <dbReference type="ARBA" id="ARBA00022676"/>
    </source>
</evidence>
<dbReference type="OrthoDB" id="2139606at2759"/>
<dbReference type="AlphaFoldDB" id="A0A8T2KC15"/>
<evidence type="ECO:0000256" key="11">
    <source>
        <dbReference type="ARBA" id="ARBA00043952"/>
    </source>
</evidence>
<evidence type="ECO:0000313" key="13">
    <source>
        <dbReference type="EMBL" id="KAG8454669.1"/>
    </source>
</evidence>
<evidence type="ECO:0000256" key="1">
    <source>
        <dbReference type="ARBA" id="ARBA00004323"/>
    </source>
</evidence>
<protein>
    <recommendedName>
        <fullName evidence="12">Hexosyltransferase</fullName>
        <ecNumber evidence="12">2.4.1.-</ecNumber>
    </recommendedName>
</protein>
<evidence type="ECO:0000256" key="6">
    <source>
        <dbReference type="ARBA" id="ARBA00022968"/>
    </source>
</evidence>
<evidence type="ECO:0000256" key="10">
    <source>
        <dbReference type="ARBA" id="ARBA00023180"/>
    </source>
</evidence>
<dbReference type="EMBL" id="JAACNH010000001">
    <property type="protein sequence ID" value="KAG8454669.1"/>
    <property type="molecule type" value="Genomic_DNA"/>
</dbReference>
<keyword evidence="7" id="KW-1133">Transmembrane helix</keyword>
<comment type="subcellular location">
    <subcellularLocation>
        <location evidence="1 12">Golgi apparatus membrane</location>
        <topology evidence="1 12">Single-pass type II membrane protein</topology>
    </subcellularLocation>
</comment>
<evidence type="ECO:0000256" key="7">
    <source>
        <dbReference type="ARBA" id="ARBA00022989"/>
    </source>
</evidence>
<evidence type="ECO:0000256" key="5">
    <source>
        <dbReference type="ARBA" id="ARBA00022692"/>
    </source>
</evidence>